<dbReference type="InterPro" id="IPR008978">
    <property type="entry name" value="HSP20-like_chaperone"/>
</dbReference>
<dbReference type="KEGG" id="cvn:111120186"/>
<dbReference type="Pfam" id="PF14050">
    <property type="entry name" value="Nudc_N"/>
    <property type="match status" value="1"/>
</dbReference>
<dbReference type="PANTHER" id="PTHR12356">
    <property type="entry name" value="NUCLEAR MOVEMENT PROTEIN NUDC"/>
    <property type="match status" value="1"/>
</dbReference>
<dbReference type="OrthoDB" id="515366at2759"/>
<dbReference type="InterPro" id="IPR025934">
    <property type="entry name" value="NudC_N_dom"/>
</dbReference>
<gene>
    <name evidence="5" type="primary">LOC111120186</name>
</gene>
<sequence length="368" mass="41828">KDVEALEAYDSALLGILQHEGQIAKFLDVVLGFLYRRTDFYRLMKSKDDKLGFPPGVAAKIYLAYKKYDDLTRKDDEEREQILQKKLQQDMAVPPVAKIVEISSDTQPGSNSMPHPPSQQSRVKDDTSGDLNHKPQTQTVTTSTESQSETPNPTPRGEDEDPELVAKQKVYQENPESYNGAIRDRYTWSQSITDVDIRVQIPDYILKGRDVKVDIGKKHLKVSHKTNSGTWSEIIDDDLPWEVNKEESMWTLVPKEHVHINLEKRDERWWESVLASEEKISVRKIDASRPMTDLDDEAQAKIAEMMYNEQQKRMGKPTSQEQKVQDILKGAWNAEGSPFKGQPFDSSKISVGQGGVVTINNQEDPTGK</sequence>
<feature type="compositionally biased region" description="Basic and acidic residues" evidence="2">
    <location>
        <begin position="122"/>
        <end position="133"/>
    </location>
</feature>
<dbReference type="Pfam" id="PF04969">
    <property type="entry name" value="CS"/>
    <property type="match status" value="1"/>
</dbReference>
<evidence type="ECO:0000256" key="2">
    <source>
        <dbReference type="SAM" id="MobiDB-lite"/>
    </source>
</evidence>
<feature type="compositionally biased region" description="Polar residues" evidence="2">
    <location>
        <begin position="358"/>
        <end position="368"/>
    </location>
</feature>
<keyword evidence="4" id="KW-1185">Reference proteome</keyword>
<dbReference type="GO" id="GO:0006457">
    <property type="term" value="P:protein folding"/>
    <property type="evidence" value="ECO:0007669"/>
    <property type="project" value="TreeGrafter"/>
</dbReference>
<dbReference type="SUPFAM" id="SSF49764">
    <property type="entry name" value="HSP20-like chaperones"/>
    <property type="match status" value="1"/>
</dbReference>
<evidence type="ECO:0000259" key="3">
    <source>
        <dbReference type="PROSITE" id="PS51203"/>
    </source>
</evidence>
<accession>A0A8B8CL99</accession>
<dbReference type="Proteomes" id="UP000694844">
    <property type="component" value="Chromosome 2"/>
</dbReference>
<keyword evidence="1" id="KW-0597">Phosphoprotein</keyword>
<evidence type="ECO:0000256" key="1">
    <source>
        <dbReference type="ARBA" id="ARBA00022553"/>
    </source>
</evidence>
<feature type="non-terminal residue" evidence="5">
    <location>
        <position position="1"/>
    </location>
</feature>
<dbReference type="CDD" id="cd06467">
    <property type="entry name" value="p23_NUDC_like"/>
    <property type="match status" value="1"/>
</dbReference>
<feature type="domain" description="CS" evidence="3">
    <location>
        <begin position="181"/>
        <end position="274"/>
    </location>
</feature>
<dbReference type="GO" id="GO:0005737">
    <property type="term" value="C:cytoplasm"/>
    <property type="evidence" value="ECO:0007669"/>
    <property type="project" value="TreeGrafter"/>
</dbReference>
<organism evidence="4 5">
    <name type="scientific">Crassostrea virginica</name>
    <name type="common">Eastern oyster</name>
    <dbReference type="NCBI Taxonomy" id="6565"/>
    <lineage>
        <taxon>Eukaryota</taxon>
        <taxon>Metazoa</taxon>
        <taxon>Spiralia</taxon>
        <taxon>Lophotrochozoa</taxon>
        <taxon>Mollusca</taxon>
        <taxon>Bivalvia</taxon>
        <taxon>Autobranchia</taxon>
        <taxon>Pteriomorphia</taxon>
        <taxon>Ostreida</taxon>
        <taxon>Ostreoidea</taxon>
        <taxon>Ostreidae</taxon>
        <taxon>Crassostrea</taxon>
    </lineage>
</organism>
<dbReference type="InterPro" id="IPR037898">
    <property type="entry name" value="NudC_fam"/>
</dbReference>
<feature type="region of interest" description="Disordered" evidence="2">
    <location>
        <begin position="104"/>
        <end position="162"/>
    </location>
</feature>
<protein>
    <submittedName>
        <fullName evidence="5">NudC domain-containing protein 3-like</fullName>
    </submittedName>
</protein>
<evidence type="ECO:0000313" key="4">
    <source>
        <dbReference type="Proteomes" id="UP000694844"/>
    </source>
</evidence>
<feature type="compositionally biased region" description="Low complexity" evidence="2">
    <location>
        <begin position="135"/>
        <end position="151"/>
    </location>
</feature>
<dbReference type="Gene3D" id="2.60.40.790">
    <property type="match status" value="1"/>
</dbReference>
<dbReference type="RefSeq" id="XP_022316623.1">
    <property type="nucleotide sequence ID" value="XM_022460915.1"/>
</dbReference>
<feature type="compositionally biased region" description="Polar residues" evidence="2">
    <location>
        <begin position="104"/>
        <end position="121"/>
    </location>
</feature>
<name>A0A8B8CL99_CRAVI</name>
<dbReference type="GO" id="GO:0051082">
    <property type="term" value="F:unfolded protein binding"/>
    <property type="evidence" value="ECO:0007669"/>
    <property type="project" value="TreeGrafter"/>
</dbReference>
<dbReference type="InterPro" id="IPR007052">
    <property type="entry name" value="CS_dom"/>
</dbReference>
<evidence type="ECO:0000313" key="5">
    <source>
        <dbReference type="RefSeq" id="XP_022316623.1"/>
    </source>
</evidence>
<dbReference type="PROSITE" id="PS51203">
    <property type="entry name" value="CS"/>
    <property type="match status" value="1"/>
</dbReference>
<proteinExistence type="predicted"/>
<dbReference type="PANTHER" id="PTHR12356:SF19">
    <property type="entry name" value="NUDC DOMAIN-CONTAINING PROTEIN 3"/>
    <property type="match status" value="1"/>
</dbReference>
<dbReference type="AlphaFoldDB" id="A0A8B8CL99"/>
<feature type="region of interest" description="Disordered" evidence="2">
    <location>
        <begin position="334"/>
        <end position="368"/>
    </location>
</feature>
<reference evidence="5" key="1">
    <citation type="submission" date="2025-08" db="UniProtKB">
        <authorList>
            <consortium name="RefSeq"/>
        </authorList>
    </citation>
    <scope>IDENTIFICATION</scope>
    <source>
        <tissue evidence="5">Whole sample</tissue>
    </source>
</reference>
<dbReference type="GeneID" id="111120186"/>